<dbReference type="Pfam" id="PF18291">
    <property type="entry name" value="HU-HIG"/>
    <property type="match status" value="1"/>
</dbReference>
<evidence type="ECO:0000313" key="4">
    <source>
        <dbReference type="Proteomes" id="UP000651475"/>
    </source>
</evidence>
<protein>
    <submittedName>
        <fullName evidence="3">DNA-binding protein</fullName>
    </submittedName>
</protein>
<dbReference type="RefSeq" id="WP_186929307.1">
    <property type="nucleotide sequence ID" value="NZ_JACOOJ010000009.1"/>
</dbReference>
<keyword evidence="4" id="KW-1185">Reference proteome</keyword>
<dbReference type="Gene3D" id="4.10.520.10">
    <property type="entry name" value="IHF-like DNA-binding proteins"/>
    <property type="match status" value="1"/>
</dbReference>
<comment type="caution">
    <text evidence="3">The sequence shown here is derived from an EMBL/GenBank/DDBJ whole genome shotgun (WGS) entry which is preliminary data.</text>
</comment>
<dbReference type="GO" id="GO:0003677">
    <property type="term" value="F:DNA binding"/>
    <property type="evidence" value="ECO:0007669"/>
    <property type="project" value="UniProtKB-KW"/>
</dbReference>
<dbReference type="SUPFAM" id="SSF47729">
    <property type="entry name" value="IHF-like DNA-binding proteins"/>
    <property type="match status" value="1"/>
</dbReference>
<dbReference type="EMBL" id="JACOOJ010000009">
    <property type="protein sequence ID" value="MBC5632546.1"/>
    <property type="molecule type" value="Genomic_DNA"/>
</dbReference>
<gene>
    <name evidence="3" type="ORF">H8S65_07170</name>
</gene>
<organism evidence="3 4">
    <name type="scientific">Parabacteroides hominis</name>
    <dbReference type="NCBI Taxonomy" id="2763057"/>
    <lineage>
        <taxon>Bacteria</taxon>
        <taxon>Pseudomonadati</taxon>
        <taxon>Bacteroidota</taxon>
        <taxon>Bacteroidia</taxon>
        <taxon>Bacteroidales</taxon>
        <taxon>Tannerellaceae</taxon>
        <taxon>Parabacteroides</taxon>
    </lineage>
</organism>
<keyword evidence="1 3" id="KW-0238">DNA-binding</keyword>
<dbReference type="InterPro" id="IPR010992">
    <property type="entry name" value="IHF-like_DNA-bd_dom_sf"/>
</dbReference>
<evidence type="ECO:0000259" key="2">
    <source>
        <dbReference type="Pfam" id="PF18291"/>
    </source>
</evidence>
<feature type="domain" description="HU" evidence="2">
    <location>
        <begin position="1"/>
        <end position="125"/>
    </location>
</feature>
<evidence type="ECO:0000313" key="3">
    <source>
        <dbReference type="EMBL" id="MBC5632546.1"/>
    </source>
</evidence>
<sequence>MSAEYKLVRRPNPYKTAVKQPLYPCFVPWRTVRLDDLARMAQGRSSFSSADIKGMLQLLQDLIVDALEYGQCIELEGIGTFGLSLKSRPVMEEKEIRAESIRFQDVTFRSSKELRDRLCTIQLERSPEKDPVGFTPEMCEQRTMEYLKTHPYITGKVYRGLCRCGKTKAATDLKRMMQAGKLVRIFVGNAYLFRVPVDEA</sequence>
<reference evidence="3 4" key="1">
    <citation type="submission" date="2020-08" db="EMBL/GenBank/DDBJ databases">
        <title>Genome public.</title>
        <authorList>
            <person name="Liu C."/>
            <person name="Sun Q."/>
        </authorList>
    </citation>
    <scope>NUCLEOTIDE SEQUENCE [LARGE SCALE GENOMIC DNA]</scope>
    <source>
        <strain evidence="3 4">NSJ-79</strain>
    </source>
</reference>
<proteinExistence type="predicted"/>
<dbReference type="Proteomes" id="UP000651475">
    <property type="component" value="Unassembled WGS sequence"/>
</dbReference>
<name>A0ABR7DM86_9BACT</name>
<dbReference type="InterPro" id="IPR041607">
    <property type="entry name" value="HU-HIG"/>
</dbReference>
<accession>A0ABR7DM86</accession>
<evidence type="ECO:0000256" key="1">
    <source>
        <dbReference type="ARBA" id="ARBA00023125"/>
    </source>
</evidence>